<reference evidence="6" key="1">
    <citation type="journal article" date="2023" name="G3 (Bethesda)">
        <title>Whole genome assemblies of Zophobas morio and Tenebrio molitor.</title>
        <authorList>
            <person name="Kaur S."/>
            <person name="Stinson S.A."/>
            <person name="diCenzo G.C."/>
        </authorList>
    </citation>
    <scope>NUCLEOTIDE SEQUENCE</scope>
    <source>
        <strain evidence="6">QUZm001</strain>
    </source>
</reference>
<accession>A0AA38HUM5</accession>
<evidence type="ECO:0000313" key="7">
    <source>
        <dbReference type="Proteomes" id="UP001168821"/>
    </source>
</evidence>
<dbReference type="SUPFAM" id="SSF53067">
    <property type="entry name" value="Actin-like ATPase domain"/>
    <property type="match status" value="2"/>
</dbReference>
<dbReference type="GO" id="GO:0045127">
    <property type="term" value="F:N-acetylglucosamine kinase activity"/>
    <property type="evidence" value="ECO:0007669"/>
    <property type="project" value="UniProtKB-EC"/>
</dbReference>
<name>A0AA38HUM5_9CUCU</name>
<dbReference type="Pfam" id="PF01869">
    <property type="entry name" value="BcrAD_BadFG"/>
    <property type="match status" value="1"/>
</dbReference>
<gene>
    <name evidence="6" type="ORF">Zmor_027045</name>
</gene>
<dbReference type="Gene3D" id="3.30.420.40">
    <property type="match status" value="1"/>
</dbReference>
<dbReference type="EC" id="2.7.1.59" evidence="2"/>
<organism evidence="6 7">
    <name type="scientific">Zophobas morio</name>
    <dbReference type="NCBI Taxonomy" id="2755281"/>
    <lineage>
        <taxon>Eukaryota</taxon>
        <taxon>Metazoa</taxon>
        <taxon>Ecdysozoa</taxon>
        <taxon>Arthropoda</taxon>
        <taxon>Hexapoda</taxon>
        <taxon>Insecta</taxon>
        <taxon>Pterygota</taxon>
        <taxon>Neoptera</taxon>
        <taxon>Endopterygota</taxon>
        <taxon>Coleoptera</taxon>
        <taxon>Polyphaga</taxon>
        <taxon>Cucujiformia</taxon>
        <taxon>Tenebrionidae</taxon>
        <taxon>Zophobas</taxon>
    </lineage>
</organism>
<comment type="caution">
    <text evidence="6">The sequence shown here is derived from an EMBL/GenBank/DDBJ whole genome shotgun (WGS) entry which is preliminary data.</text>
</comment>
<feature type="domain" description="ATPase BadF/BadG/BcrA/BcrD type" evidence="5">
    <location>
        <begin position="7"/>
        <end position="272"/>
    </location>
</feature>
<keyword evidence="7" id="KW-1185">Reference proteome</keyword>
<evidence type="ECO:0000259" key="5">
    <source>
        <dbReference type="Pfam" id="PF01869"/>
    </source>
</evidence>
<dbReference type="PANTHER" id="PTHR12862">
    <property type="entry name" value="BADF TYPE ATPASE DOMAIN-CONTAINING PROTEIN"/>
    <property type="match status" value="1"/>
</dbReference>
<dbReference type="PANTHER" id="PTHR12862:SF0">
    <property type="entry name" value="N-ACETYL-D-GLUCOSAMINE KINASE"/>
    <property type="match status" value="1"/>
</dbReference>
<evidence type="ECO:0000256" key="1">
    <source>
        <dbReference type="ARBA" id="ARBA00006198"/>
    </source>
</evidence>
<sequence>MGKLVGGIEGGATHSNIIVLDSNGNVLGTATGPGTNHHLIGMEECQKRIADMVNAVKLKLKMGFHQPFDALGLSLSGCEEEKTNQELVNGLKDSYPNLAKTYAVGSDTEGSVATTSNKGGITCIAGTGSNTLLINPDGNRVQCGGWGNLLGDEGSAWKISHRAIKYCFDDLDNFEKPPFPTDAIWATVKQHFNIQAQADILDYFYTKFDKANIAALCKKISELAFKGDELSKHIFEEAGTHLAKSIAAVVAKASSELVEREGGVHVLCVGSVWISWDLLKPGFVTWMRKNTEIRTISLLRLTKSMAMGACYMAADKAELDVKRNYPQNYSVFYKYDMKSAFDR</sequence>
<comment type="similarity">
    <text evidence="1">Belongs to the eukaryotic-type N-acetylglucosamine kinase family.</text>
</comment>
<dbReference type="EMBL" id="JALNTZ010000008">
    <property type="protein sequence ID" value="KAJ3644380.1"/>
    <property type="molecule type" value="Genomic_DNA"/>
</dbReference>
<evidence type="ECO:0000256" key="2">
    <source>
        <dbReference type="ARBA" id="ARBA00012122"/>
    </source>
</evidence>
<evidence type="ECO:0000256" key="3">
    <source>
        <dbReference type="ARBA" id="ARBA00014974"/>
    </source>
</evidence>
<dbReference type="InterPro" id="IPR002731">
    <property type="entry name" value="ATPase_BadF"/>
</dbReference>
<dbReference type="InterPro" id="IPR043129">
    <property type="entry name" value="ATPase_NBD"/>
</dbReference>
<dbReference type="InterPro" id="IPR039758">
    <property type="entry name" value="NAGK-like"/>
</dbReference>
<proteinExistence type="inferred from homology"/>
<evidence type="ECO:0000313" key="6">
    <source>
        <dbReference type="EMBL" id="KAJ3644380.1"/>
    </source>
</evidence>
<protein>
    <recommendedName>
        <fullName evidence="3">N-acetyl-D-glucosamine kinase</fullName>
        <ecNumber evidence="2">2.7.1.59</ecNumber>
    </recommendedName>
    <alternativeName>
        <fullName evidence="4">GlcNAc kinase</fullName>
    </alternativeName>
</protein>
<evidence type="ECO:0000256" key="4">
    <source>
        <dbReference type="ARBA" id="ARBA00031123"/>
    </source>
</evidence>
<dbReference type="Proteomes" id="UP001168821">
    <property type="component" value="Unassembled WGS sequence"/>
</dbReference>
<dbReference type="AlphaFoldDB" id="A0AA38HUM5"/>
<dbReference type="CDD" id="cd24078">
    <property type="entry name" value="ASKHA_NBD_NAGK_meta"/>
    <property type="match status" value="1"/>
</dbReference>